<feature type="compositionally biased region" description="Low complexity" evidence="1">
    <location>
        <begin position="1"/>
        <end position="10"/>
    </location>
</feature>
<feature type="region of interest" description="Disordered" evidence="1">
    <location>
        <begin position="224"/>
        <end position="366"/>
    </location>
</feature>
<dbReference type="EMBL" id="CAWUON010000142">
    <property type="protein sequence ID" value="CAK7274432.1"/>
    <property type="molecule type" value="Genomic_DNA"/>
</dbReference>
<feature type="compositionally biased region" description="Polar residues" evidence="1">
    <location>
        <begin position="89"/>
        <end position="100"/>
    </location>
</feature>
<evidence type="ECO:0000256" key="1">
    <source>
        <dbReference type="SAM" id="MobiDB-lite"/>
    </source>
</evidence>
<feature type="compositionally biased region" description="Polar residues" evidence="1">
    <location>
        <begin position="47"/>
        <end position="72"/>
    </location>
</feature>
<feature type="compositionally biased region" description="Low complexity" evidence="1">
    <location>
        <begin position="382"/>
        <end position="401"/>
    </location>
</feature>
<name>A0ABP0E1W1_9PEZI</name>
<feature type="compositionally biased region" description="Low complexity" evidence="1">
    <location>
        <begin position="131"/>
        <end position="142"/>
    </location>
</feature>
<accession>A0ABP0E1W1</accession>
<evidence type="ECO:0000313" key="2">
    <source>
        <dbReference type="EMBL" id="CAK7274432.1"/>
    </source>
</evidence>
<dbReference type="Proteomes" id="UP001642502">
    <property type="component" value="Unassembled WGS sequence"/>
</dbReference>
<comment type="caution">
    <text evidence="2">The sequence shown here is derived from an EMBL/GenBank/DDBJ whole genome shotgun (WGS) entry which is preliminary data.</text>
</comment>
<protein>
    <recommendedName>
        <fullName evidence="4">Proteophosphoglycan 5</fullName>
    </recommendedName>
</protein>
<proteinExistence type="predicted"/>
<organism evidence="2 3">
    <name type="scientific">Sporothrix epigloea</name>
    <dbReference type="NCBI Taxonomy" id="1892477"/>
    <lineage>
        <taxon>Eukaryota</taxon>
        <taxon>Fungi</taxon>
        <taxon>Dikarya</taxon>
        <taxon>Ascomycota</taxon>
        <taxon>Pezizomycotina</taxon>
        <taxon>Sordariomycetes</taxon>
        <taxon>Sordariomycetidae</taxon>
        <taxon>Ophiostomatales</taxon>
        <taxon>Ophiostomataceae</taxon>
        <taxon>Sporothrix</taxon>
    </lineage>
</organism>
<evidence type="ECO:0000313" key="3">
    <source>
        <dbReference type="Proteomes" id="UP001642502"/>
    </source>
</evidence>
<gene>
    <name evidence="2" type="ORF">SEPCBS119000_006168</name>
</gene>
<sequence length="488" mass="50384">MTDPAPQQAKQKPRRRRPGAGSRQPNPKDGASENDVAKADPSLPSEVAQSQSTGNNSQNGIPRTPQKSQNGSAAVGKSTGKPANRNNKKQQSNKTDSPAVTKSGRRTPPRTAGPKTAGPAVSAFAGATFHASPAPSSLPLPSFFTKASSPGTPRARPASGLGQQLSPPATGARASSATAAIAADGLMATTDSGRNPLFPAAGAKVPLPRDESPLDLLFRVDRAEKERNRRASSANLYGASGGPFHPPFASQAAEEDVACNHTSPRNGHQRQYQQDHSVRQPGSALHPSSPGISAAELDGTPGRPMGPAFATPFQDRIRAARPTGHRTPLETAGTVAPVGFRDIAAGPASSSSAGMHSNQPTTTASVDDRSEALKRFLFSKTGAAATSHSGTSPASAPTTPTRYAGTPGYAQQPSPFGGKSYPNMDHASPAPRAPSHQGYTNGFVPTDTIRQSGNSGTPMNISAMEDSLRQILKLDSSFGGVTPSGIRR</sequence>
<feature type="region of interest" description="Disordered" evidence="1">
    <location>
        <begin position="1"/>
        <end position="177"/>
    </location>
</feature>
<evidence type="ECO:0008006" key="4">
    <source>
        <dbReference type="Google" id="ProtNLM"/>
    </source>
</evidence>
<feature type="compositionally biased region" description="Polar residues" evidence="1">
    <location>
        <begin position="448"/>
        <end position="460"/>
    </location>
</feature>
<feature type="compositionally biased region" description="Polar residues" evidence="1">
    <location>
        <begin position="355"/>
        <end position="365"/>
    </location>
</feature>
<keyword evidence="3" id="KW-1185">Reference proteome</keyword>
<feature type="compositionally biased region" description="Low complexity" evidence="1">
    <location>
        <begin position="344"/>
        <end position="354"/>
    </location>
</feature>
<dbReference type="Pfam" id="PF15365">
    <property type="entry name" value="PNRC"/>
    <property type="match status" value="1"/>
</dbReference>
<dbReference type="InterPro" id="IPR028322">
    <property type="entry name" value="PNRC-like_rgn"/>
</dbReference>
<reference evidence="2 3" key="1">
    <citation type="submission" date="2024-01" db="EMBL/GenBank/DDBJ databases">
        <authorList>
            <person name="Allen C."/>
            <person name="Tagirdzhanova G."/>
        </authorList>
    </citation>
    <scope>NUCLEOTIDE SEQUENCE [LARGE SCALE GENOMIC DNA]</scope>
    <source>
        <strain evidence="2 3">CBS 119000</strain>
    </source>
</reference>
<feature type="region of interest" description="Disordered" evidence="1">
    <location>
        <begin position="382"/>
        <end position="461"/>
    </location>
</feature>
<feature type="compositionally biased region" description="Polar residues" evidence="1">
    <location>
        <begin position="260"/>
        <end position="275"/>
    </location>
</feature>